<organism evidence="1 2">
    <name type="scientific">Ruminococcoides intestinale</name>
    <dbReference type="NCBI Taxonomy" id="3133162"/>
    <lineage>
        <taxon>Bacteria</taxon>
        <taxon>Bacillati</taxon>
        <taxon>Bacillota</taxon>
        <taxon>Clostridia</taxon>
        <taxon>Eubacteriales</taxon>
        <taxon>Oscillospiraceae</taxon>
        <taxon>Ruminococcoides</taxon>
    </lineage>
</organism>
<dbReference type="RefSeq" id="WP_306532386.1">
    <property type="nucleotide sequence ID" value="NZ_JBBMFQ010000006.1"/>
</dbReference>
<sequence length="68" mass="8049">MIKLKILLNPDKEIVKEVRKQLIRTGGYCPYMLIRSPATLCMCEDFRAKIADPEFEGYCHCLMYYKQK</sequence>
<dbReference type="GeneID" id="93768760"/>
<evidence type="ECO:0000313" key="1">
    <source>
        <dbReference type="EMBL" id="MEQ2469724.1"/>
    </source>
</evidence>
<name>A0ABV1F8K6_9FIRM</name>
<protein>
    <submittedName>
        <fullName evidence="1">Ferredoxin thioredoxin reductase catalytic beta chain</fullName>
    </submittedName>
</protein>
<dbReference type="Proteomes" id="UP001490816">
    <property type="component" value="Unassembled WGS sequence"/>
</dbReference>
<reference evidence="1 2" key="1">
    <citation type="submission" date="2024-03" db="EMBL/GenBank/DDBJ databases">
        <title>Human intestinal bacterial collection.</title>
        <authorList>
            <person name="Pauvert C."/>
            <person name="Hitch T.C.A."/>
            <person name="Clavel T."/>
        </authorList>
    </citation>
    <scope>NUCLEOTIDE SEQUENCE [LARGE SCALE GENOMIC DNA]</scope>
    <source>
        <strain evidence="1 2">CLA-JM-H38</strain>
    </source>
</reference>
<gene>
    <name evidence="1" type="ORF">WMO39_05160</name>
</gene>
<comment type="caution">
    <text evidence="1">The sequence shown here is derived from an EMBL/GenBank/DDBJ whole genome shotgun (WGS) entry which is preliminary data.</text>
</comment>
<evidence type="ECO:0000313" key="2">
    <source>
        <dbReference type="Proteomes" id="UP001490816"/>
    </source>
</evidence>
<accession>A0ABV1F8K6</accession>
<proteinExistence type="predicted"/>
<dbReference type="EMBL" id="JBBMEZ010000010">
    <property type="protein sequence ID" value="MEQ2469724.1"/>
    <property type="molecule type" value="Genomic_DNA"/>
</dbReference>
<keyword evidence="2" id="KW-1185">Reference proteome</keyword>